<dbReference type="Gene3D" id="3.30.710.10">
    <property type="entry name" value="Potassium Channel Kv1.1, Chain A"/>
    <property type="match status" value="1"/>
</dbReference>
<sequence length="151" mass="17365">VEDTLFKVHSFFFERDSEYFRTMFRLHDTSSESRPIALDVSIASFESFLGVLYPVHFAQHVATTSNEWVAILALATKWSFATIRTLAMRELFPLASPIDKIVVGIRYDIKEWLNDAYVAMCERPEALTKQEGERLGLAEAIKISKMRQDAR</sequence>
<feature type="non-terminal residue" evidence="2">
    <location>
        <position position="151"/>
    </location>
</feature>
<dbReference type="InterPro" id="IPR011333">
    <property type="entry name" value="SKP1/BTB/POZ_sf"/>
</dbReference>
<gene>
    <name evidence="2" type="ORF">JAAARDRAFT_99927</name>
</gene>
<feature type="non-terminal residue" evidence="2">
    <location>
        <position position="1"/>
    </location>
</feature>
<protein>
    <recommendedName>
        <fullName evidence="1">BTB domain-containing protein</fullName>
    </recommendedName>
</protein>
<dbReference type="SUPFAM" id="SSF54695">
    <property type="entry name" value="POZ domain"/>
    <property type="match status" value="1"/>
</dbReference>
<accession>A0A067PWC5</accession>
<dbReference type="InParanoid" id="A0A067PWC5"/>
<dbReference type="OrthoDB" id="3223751at2759"/>
<dbReference type="Pfam" id="PF00651">
    <property type="entry name" value="BTB"/>
    <property type="match status" value="1"/>
</dbReference>
<name>A0A067PWC5_9AGAM</name>
<dbReference type="CDD" id="cd18186">
    <property type="entry name" value="BTB_POZ_ZBTB_KLHL-like"/>
    <property type="match status" value="1"/>
</dbReference>
<organism evidence="2 3">
    <name type="scientific">Jaapia argillacea MUCL 33604</name>
    <dbReference type="NCBI Taxonomy" id="933084"/>
    <lineage>
        <taxon>Eukaryota</taxon>
        <taxon>Fungi</taxon>
        <taxon>Dikarya</taxon>
        <taxon>Basidiomycota</taxon>
        <taxon>Agaricomycotina</taxon>
        <taxon>Agaricomycetes</taxon>
        <taxon>Agaricomycetidae</taxon>
        <taxon>Jaapiales</taxon>
        <taxon>Jaapiaceae</taxon>
        <taxon>Jaapia</taxon>
    </lineage>
</organism>
<proteinExistence type="predicted"/>
<evidence type="ECO:0000259" key="1">
    <source>
        <dbReference type="PROSITE" id="PS50097"/>
    </source>
</evidence>
<dbReference type="InterPro" id="IPR000210">
    <property type="entry name" value="BTB/POZ_dom"/>
</dbReference>
<evidence type="ECO:0000313" key="2">
    <source>
        <dbReference type="EMBL" id="KDQ58999.1"/>
    </source>
</evidence>
<keyword evidence="3" id="KW-1185">Reference proteome</keyword>
<dbReference type="HOGENOM" id="CLU_047592_8_0_1"/>
<dbReference type="AlphaFoldDB" id="A0A067PWC5"/>
<dbReference type="STRING" id="933084.A0A067PWC5"/>
<dbReference type="EMBL" id="KL197716">
    <property type="protein sequence ID" value="KDQ58999.1"/>
    <property type="molecule type" value="Genomic_DNA"/>
</dbReference>
<feature type="domain" description="BTB" evidence="1">
    <location>
        <begin position="1"/>
        <end position="53"/>
    </location>
</feature>
<reference evidence="3" key="1">
    <citation type="journal article" date="2014" name="Proc. Natl. Acad. Sci. U.S.A.">
        <title>Extensive sampling of basidiomycete genomes demonstrates inadequacy of the white-rot/brown-rot paradigm for wood decay fungi.</title>
        <authorList>
            <person name="Riley R."/>
            <person name="Salamov A.A."/>
            <person name="Brown D.W."/>
            <person name="Nagy L.G."/>
            <person name="Floudas D."/>
            <person name="Held B.W."/>
            <person name="Levasseur A."/>
            <person name="Lombard V."/>
            <person name="Morin E."/>
            <person name="Otillar R."/>
            <person name="Lindquist E.A."/>
            <person name="Sun H."/>
            <person name="LaButti K.M."/>
            <person name="Schmutz J."/>
            <person name="Jabbour D."/>
            <person name="Luo H."/>
            <person name="Baker S.E."/>
            <person name="Pisabarro A.G."/>
            <person name="Walton J.D."/>
            <person name="Blanchette R.A."/>
            <person name="Henrissat B."/>
            <person name="Martin F."/>
            <person name="Cullen D."/>
            <person name="Hibbett D.S."/>
            <person name="Grigoriev I.V."/>
        </authorList>
    </citation>
    <scope>NUCLEOTIDE SEQUENCE [LARGE SCALE GENOMIC DNA]</scope>
    <source>
        <strain evidence="3">MUCL 33604</strain>
    </source>
</reference>
<evidence type="ECO:0000313" key="3">
    <source>
        <dbReference type="Proteomes" id="UP000027265"/>
    </source>
</evidence>
<dbReference type="Proteomes" id="UP000027265">
    <property type="component" value="Unassembled WGS sequence"/>
</dbReference>
<dbReference type="PROSITE" id="PS50097">
    <property type="entry name" value="BTB"/>
    <property type="match status" value="1"/>
</dbReference>